<dbReference type="CDD" id="cd02120">
    <property type="entry name" value="PA_subtilisin_like"/>
    <property type="match status" value="1"/>
</dbReference>
<dbReference type="InterPro" id="IPR045051">
    <property type="entry name" value="SBT"/>
</dbReference>
<dbReference type="InterPro" id="IPR010259">
    <property type="entry name" value="S8pro/Inhibitor_I9"/>
</dbReference>
<dbReference type="PROSITE" id="PS51892">
    <property type="entry name" value="SUBTILASE"/>
    <property type="match status" value="1"/>
</dbReference>
<dbReference type="PANTHER" id="PTHR10795">
    <property type="entry name" value="PROPROTEIN CONVERTASE SUBTILISIN/KEXIN"/>
    <property type="match status" value="1"/>
</dbReference>
<dbReference type="Pfam" id="PF00082">
    <property type="entry name" value="Peptidase_S8"/>
    <property type="match status" value="1"/>
</dbReference>
<proteinExistence type="inferred from homology"/>
<dbReference type="InterPro" id="IPR036852">
    <property type="entry name" value="Peptidase_S8/S53_dom_sf"/>
</dbReference>
<evidence type="ECO:0000256" key="3">
    <source>
        <dbReference type="ARBA" id="ARBA00022729"/>
    </source>
</evidence>
<feature type="domain" description="Peptidase S8/S53" evidence="8">
    <location>
        <begin position="129"/>
        <end position="199"/>
    </location>
</feature>
<keyword evidence="2" id="KW-0645">Protease</keyword>
<reference evidence="11" key="1">
    <citation type="journal article" date="2019" name="Curr. Biol.">
        <title>Genome Sequence of Striga asiatica Provides Insight into the Evolution of Plant Parasitism.</title>
        <authorList>
            <person name="Yoshida S."/>
            <person name="Kim S."/>
            <person name="Wafula E.K."/>
            <person name="Tanskanen J."/>
            <person name="Kim Y.M."/>
            <person name="Honaas L."/>
            <person name="Yang Z."/>
            <person name="Spallek T."/>
            <person name="Conn C.E."/>
            <person name="Ichihashi Y."/>
            <person name="Cheong K."/>
            <person name="Cui S."/>
            <person name="Der J.P."/>
            <person name="Gundlach H."/>
            <person name="Jiao Y."/>
            <person name="Hori C."/>
            <person name="Ishida J.K."/>
            <person name="Kasahara H."/>
            <person name="Kiba T."/>
            <person name="Kim M.S."/>
            <person name="Koo N."/>
            <person name="Laohavisit A."/>
            <person name="Lee Y.H."/>
            <person name="Lumba S."/>
            <person name="McCourt P."/>
            <person name="Mortimer J.C."/>
            <person name="Mutuku J.M."/>
            <person name="Nomura T."/>
            <person name="Sasaki-Sekimoto Y."/>
            <person name="Seto Y."/>
            <person name="Wang Y."/>
            <person name="Wakatake T."/>
            <person name="Sakakibara H."/>
            <person name="Demura T."/>
            <person name="Yamaguchi S."/>
            <person name="Yoneyama K."/>
            <person name="Manabe R.I."/>
            <person name="Nelson D.C."/>
            <person name="Schulman A.H."/>
            <person name="Timko M.P."/>
            <person name="dePamphilis C.W."/>
            <person name="Choi D."/>
            <person name="Shirasu K."/>
        </authorList>
    </citation>
    <scope>NUCLEOTIDE SEQUENCE [LARGE SCALE GENOMIC DNA]</scope>
    <source>
        <strain evidence="11">cv. UVA1</strain>
    </source>
</reference>
<feature type="domain" description="Inhibitor I9" evidence="9">
    <location>
        <begin position="32"/>
        <end position="103"/>
    </location>
</feature>
<evidence type="ECO:0000313" key="10">
    <source>
        <dbReference type="EMBL" id="GER44190.1"/>
    </source>
</evidence>
<comment type="caution">
    <text evidence="6">Lacks conserved residue(s) required for the propagation of feature annotation.</text>
</comment>
<dbReference type="EMBL" id="BKCP01006848">
    <property type="protein sequence ID" value="GER44190.1"/>
    <property type="molecule type" value="Genomic_DNA"/>
</dbReference>
<evidence type="ECO:0000256" key="2">
    <source>
        <dbReference type="ARBA" id="ARBA00022670"/>
    </source>
</evidence>
<organism evidence="10 11">
    <name type="scientific">Striga asiatica</name>
    <name type="common">Asiatic witchweed</name>
    <name type="synonym">Buchnera asiatica</name>
    <dbReference type="NCBI Taxonomy" id="4170"/>
    <lineage>
        <taxon>Eukaryota</taxon>
        <taxon>Viridiplantae</taxon>
        <taxon>Streptophyta</taxon>
        <taxon>Embryophyta</taxon>
        <taxon>Tracheophyta</taxon>
        <taxon>Spermatophyta</taxon>
        <taxon>Magnoliopsida</taxon>
        <taxon>eudicotyledons</taxon>
        <taxon>Gunneridae</taxon>
        <taxon>Pentapetalae</taxon>
        <taxon>asterids</taxon>
        <taxon>lamiids</taxon>
        <taxon>Lamiales</taxon>
        <taxon>Orobanchaceae</taxon>
        <taxon>Buchnereae</taxon>
        <taxon>Striga</taxon>
    </lineage>
</organism>
<evidence type="ECO:0000256" key="5">
    <source>
        <dbReference type="ARBA" id="ARBA00022825"/>
    </source>
</evidence>
<evidence type="ECO:0000256" key="4">
    <source>
        <dbReference type="ARBA" id="ARBA00022801"/>
    </source>
</evidence>
<feature type="chain" id="PRO_5022759333" evidence="7">
    <location>
        <begin position="25"/>
        <end position="343"/>
    </location>
</feature>
<protein>
    <submittedName>
        <fullName evidence="10">Subtilase</fullName>
    </submittedName>
</protein>
<evidence type="ECO:0000256" key="1">
    <source>
        <dbReference type="ARBA" id="ARBA00011073"/>
    </source>
</evidence>
<dbReference type="Gene3D" id="3.50.30.30">
    <property type="match status" value="1"/>
</dbReference>
<evidence type="ECO:0000259" key="9">
    <source>
        <dbReference type="Pfam" id="PF05922"/>
    </source>
</evidence>
<dbReference type="SUPFAM" id="SSF52743">
    <property type="entry name" value="Subtilisin-like"/>
    <property type="match status" value="1"/>
</dbReference>
<dbReference type="Proteomes" id="UP000325081">
    <property type="component" value="Unassembled WGS sequence"/>
</dbReference>
<dbReference type="OrthoDB" id="206201at2759"/>
<dbReference type="Pfam" id="PF05922">
    <property type="entry name" value="Inhibitor_I9"/>
    <property type="match status" value="1"/>
</dbReference>
<evidence type="ECO:0000259" key="8">
    <source>
        <dbReference type="Pfam" id="PF00082"/>
    </source>
</evidence>
<name>A0A5A7QG77_STRAF</name>
<evidence type="ECO:0000256" key="6">
    <source>
        <dbReference type="PROSITE-ProRule" id="PRU01240"/>
    </source>
</evidence>
<dbReference type="AlphaFoldDB" id="A0A5A7QG77"/>
<keyword evidence="11" id="KW-1185">Reference proteome</keyword>
<feature type="signal peptide" evidence="7">
    <location>
        <begin position="1"/>
        <end position="24"/>
    </location>
</feature>
<dbReference type="InterPro" id="IPR000209">
    <property type="entry name" value="Peptidase_S8/S53_dom"/>
</dbReference>
<comment type="caution">
    <text evidence="10">The sequence shown here is derived from an EMBL/GenBank/DDBJ whole genome shotgun (WGS) entry which is preliminary data.</text>
</comment>
<keyword evidence="5" id="KW-0720">Serine protease</keyword>
<dbReference type="GO" id="GO:0006508">
    <property type="term" value="P:proteolysis"/>
    <property type="evidence" value="ECO:0007669"/>
    <property type="project" value="UniProtKB-KW"/>
</dbReference>
<dbReference type="InterPro" id="IPR037045">
    <property type="entry name" value="S8pro/Inhibitor_I9_sf"/>
</dbReference>
<sequence>MALQTLFHTLILSLFPLLSVLVLARVDSQLKTYIVHVKRPKVDDDIPLTSYHKSLLPHTVPNHSLIYSYKHVISGFSARLTSQEVKAMKANKAIISAHVQTIYHPLTTRSPEFLGMNPRAGTWKHTKFGRGIIIDLVDTGIFPTHPSFRDHDMPCPPATWQGTCEPPNPIDYTGHGTHTASTAADGFVPDANVFGQAHGSHHRRQSRHPVIIPRSSKPLYKNIFELGAYDAAKKGILVSSSAGNDGPSECTVVNEAPWMLTIGSSTIDRRIQALAILGNGWVFDGESVFQPKNFSEDLLRLVYCTGPDGRQYCHNRSLAGIKVRGKVVLCDGSLRIFQVDQRK</sequence>
<evidence type="ECO:0000256" key="7">
    <source>
        <dbReference type="SAM" id="SignalP"/>
    </source>
</evidence>
<keyword evidence="3 7" id="KW-0732">Signal</keyword>
<dbReference type="Gene3D" id="3.40.50.200">
    <property type="entry name" value="Peptidase S8/S53 domain"/>
    <property type="match status" value="2"/>
</dbReference>
<evidence type="ECO:0000313" key="11">
    <source>
        <dbReference type="Proteomes" id="UP000325081"/>
    </source>
</evidence>
<keyword evidence="4" id="KW-0378">Hydrolase</keyword>
<comment type="similarity">
    <text evidence="1 6">Belongs to the peptidase S8 family.</text>
</comment>
<gene>
    <name evidence="10" type="ORF">STAS_21072</name>
</gene>
<dbReference type="InterPro" id="IPR015500">
    <property type="entry name" value="Peptidase_S8_subtilisin-rel"/>
</dbReference>
<accession>A0A5A7QG77</accession>
<dbReference type="Gene3D" id="3.30.70.80">
    <property type="entry name" value="Peptidase S8 propeptide/proteinase inhibitor I9"/>
    <property type="match status" value="1"/>
</dbReference>
<dbReference type="PRINTS" id="PR00723">
    <property type="entry name" value="SUBTILISIN"/>
</dbReference>
<dbReference type="GO" id="GO:0004252">
    <property type="term" value="F:serine-type endopeptidase activity"/>
    <property type="evidence" value="ECO:0007669"/>
    <property type="project" value="InterPro"/>
</dbReference>